<protein>
    <submittedName>
        <fullName evidence="2">Uncharacterized protein</fullName>
    </submittedName>
</protein>
<name>A0A2U1LKZ8_ARTAN</name>
<dbReference type="AlphaFoldDB" id="A0A2U1LKZ8"/>
<comment type="caution">
    <text evidence="2">The sequence shown here is derived from an EMBL/GenBank/DDBJ whole genome shotgun (WGS) entry which is preliminary data.</text>
</comment>
<evidence type="ECO:0000313" key="2">
    <source>
        <dbReference type="EMBL" id="PWA49674.1"/>
    </source>
</evidence>
<dbReference type="Proteomes" id="UP000245207">
    <property type="component" value="Unassembled WGS sequence"/>
</dbReference>
<proteinExistence type="predicted"/>
<feature type="compositionally biased region" description="Basic and acidic residues" evidence="1">
    <location>
        <begin position="32"/>
        <end position="46"/>
    </location>
</feature>
<feature type="region of interest" description="Disordered" evidence="1">
    <location>
        <begin position="12"/>
        <end position="79"/>
    </location>
</feature>
<feature type="compositionally biased region" description="Polar residues" evidence="1">
    <location>
        <begin position="66"/>
        <end position="79"/>
    </location>
</feature>
<evidence type="ECO:0000256" key="1">
    <source>
        <dbReference type="SAM" id="MobiDB-lite"/>
    </source>
</evidence>
<accession>A0A2U1LKZ8</accession>
<dbReference type="EMBL" id="PKPP01008828">
    <property type="protein sequence ID" value="PWA49674.1"/>
    <property type="molecule type" value="Genomic_DNA"/>
</dbReference>
<sequence length="107" mass="11344">MVRLRVIAGINDDTFGNPYVKSSSTLLPNDDSEAHHDQDIGDESPHVDGTGSSEGTSPDPGATHNVDGTESLNSESGINDDTFGKYFGPLMSDCWNQGVIAVKMESS</sequence>
<organism evidence="2 3">
    <name type="scientific">Artemisia annua</name>
    <name type="common">Sweet wormwood</name>
    <dbReference type="NCBI Taxonomy" id="35608"/>
    <lineage>
        <taxon>Eukaryota</taxon>
        <taxon>Viridiplantae</taxon>
        <taxon>Streptophyta</taxon>
        <taxon>Embryophyta</taxon>
        <taxon>Tracheophyta</taxon>
        <taxon>Spermatophyta</taxon>
        <taxon>Magnoliopsida</taxon>
        <taxon>eudicotyledons</taxon>
        <taxon>Gunneridae</taxon>
        <taxon>Pentapetalae</taxon>
        <taxon>asterids</taxon>
        <taxon>campanulids</taxon>
        <taxon>Asterales</taxon>
        <taxon>Asteraceae</taxon>
        <taxon>Asteroideae</taxon>
        <taxon>Anthemideae</taxon>
        <taxon>Artemisiinae</taxon>
        <taxon>Artemisia</taxon>
    </lineage>
</organism>
<keyword evidence="3" id="KW-1185">Reference proteome</keyword>
<gene>
    <name evidence="2" type="ORF">CTI12_AA479600</name>
</gene>
<evidence type="ECO:0000313" key="3">
    <source>
        <dbReference type="Proteomes" id="UP000245207"/>
    </source>
</evidence>
<reference evidence="2 3" key="1">
    <citation type="journal article" date="2018" name="Mol. Plant">
        <title>The genome of Artemisia annua provides insight into the evolution of Asteraceae family and artemisinin biosynthesis.</title>
        <authorList>
            <person name="Shen Q."/>
            <person name="Zhang L."/>
            <person name="Liao Z."/>
            <person name="Wang S."/>
            <person name="Yan T."/>
            <person name="Shi P."/>
            <person name="Liu M."/>
            <person name="Fu X."/>
            <person name="Pan Q."/>
            <person name="Wang Y."/>
            <person name="Lv Z."/>
            <person name="Lu X."/>
            <person name="Zhang F."/>
            <person name="Jiang W."/>
            <person name="Ma Y."/>
            <person name="Chen M."/>
            <person name="Hao X."/>
            <person name="Li L."/>
            <person name="Tang Y."/>
            <person name="Lv G."/>
            <person name="Zhou Y."/>
            <person name="Sun X."/>
            <person name="Brodelius P.E."/>
            <person name="Rose J.K.C."/>
            <person name="Tang K."/>
        </authorList>
    </citation>
    <scope>NUCLEOTIDE SEQUENCE [LARGE SCALE GENOMIC DNA]</scope>
    <source>
        <strain evidence="3">cv. Huhao1</strain>
        <tissue evidence="2">Leaf</tissue>
    </source>
</reference>